<dbReference type="PANTHER" id="PTHR30005:SF0">
    <property type="entry name" value="RETROGRADE REGULATION PROTEIN 2"/>
    <property type="match status" value="1"/>
</dbReference>
<dbReference type="OrthoDB" id="9793035at2"/>
<gene>
    <name evidence="4" type="ORF">SAMN05421848_0892</name>
</gene>
<dbReference type="Pfam" id="PF21447">
    <property type="entry name" value="Ppx-GppA_III"/>
    <property type="match status" value="1"/>
</dbReference>
<evidence type="ECO:0000256" key="1">
    <source>
        <dbReference type="ARBA" id="ARBA00022801"/>
    </source>
</evidence>
<dbReference type="Gene3D" id="3.30.420.40">
    <property type="match status" value="1"/>
</dbReference>
<dbReference type="SUPFAM" id="SSF53067">
    <property type="entry name" value="Actin-like ATPase domain"/>
    <property type="match status" value="2"/>
</dbReference>
<dbReference type="GO" id="GO:0016462">
    <property type="term" value="F:pyrophosphatase activity"/>
    <property type="evidence" value="ECO:0007669"/>
    <property type="project" value="TreeGrafter"/>
</dbReference>
<reference evidence="5" key="1">
    <citation type="submission" date="2016-10" db="EMBL/GenBank/DDBJ databases">
        <authorList>
            <person name="Varghese N."/>
            <person name="Submissions S."/>
        </authorList>
    </citation>
    <scope>NUCLEOTIDE SEQUENCE [LARGE SCALE GENOMIC DNA]</scope>
    <source>
        <strain evidence="5">DSM 23439</strain>
    </source>
</reference>
<dbReference type="RefSeq" id="WP_090131204.1">
    <property type="nucleotide sequence ID" value="NZ_FOLY01000002.1"/>
</dbReference>
<dbReference type="InterPro" id="IPR043129">
    <property type="entry name" value="ATPase_NBD"/>
</dbReference>
<dbReference type="InterPro" id="IPR003695">
    <property type="entry name" value="Ppx_GppA_N"/>
</dbReference>
<evidence type="ECO:0000259" key="3">
    <source>
        <dbReference type="Pfam" id="PF21447"/>
    </source>
</evidence>
<evidence type="ECO:0000313" key="4">
    <source>
        <dbReference type="EMBL" id="SFC28771.1"/>
    </source>
</evidence>
<keyword evidence="1" id="KW-0378">Hydrolase</keyword>
<dbReference type="AlphaFoldDB" id="A0A1I1HY59"/>
<dbReference type="InterPro" id="IPR050273">
    <property type="entry name" value="GppA/Ppx_hydrolase"/>
</dbReference>
<feature type="domain" description="Ppx/GppA phosphatase N-terminal" evidence="2">
    <location>
        <begin position="28"/>
        <end position="312"/>
    </location>
</feature>
<feature type="domain" description="Ppx/GppA phosphatase C-terminal" evidence="3">
    <location>
        <begin position="319"/>
        <end position="477"/>
    </location>
</feature>
<dbReference type="EMBL" id="FOLY01000002">
    <property type="protein sequence ID" value="SFC28771.1"/>
    <property type="molecule type" value="Genomic_DNA"/>
</dbReference>
<evidence type="ECO:0000259" key="2">
    <source>
        <dbReference type="Pfam" id="PF02541"/>
    </source>
</evidence>
<dbReference type="Gene3D" id="3.30.420.150">
    <property type="entry name" value="Exopolyphosphatase. Domain 2"/>
    <property type="match status" value="1"/>
</dbReference>
<dbReference type="SUPFAM" id="SSF109604">
    <property type="entry name" value="HD-domain/PDEase-like"/>
    <property type="match status" value="1"/>
</dbReference>
<keyword evidence="5" id="KW-1185">Reference proteome</keyword>
<protein>
    <submittedName>
        <fullName evidence="4">Ppx/GppA phosphatase</fullName>
    </submittedName>
</protein>
<accession>A0A1I1HY59</accession>
<dbReference type="PIRSF" id="PIRSF001267">
    <property type="entry name" value="Pyrophosphatase_GppA_Ppx"/>
    <property type="match status" value="1"/>
</dbReference>
<dbReference type="Gene3D" id="1.10.3210.10">
    <property type="entry name" value="Hypothetical protein af1432"/>
    <property type="match status" value="1"/>
</dbReference>
<dbReference type="Proteomes" id="UP000199046">
    <property type="component" value="Unassembled WGS sequence"/>
</dbReference>
<dbReference type="STRING" id="402385.SAMN05421848_0892"/>
<proteinExistence type="predicted"/>
<dbReference type="FunFam" id="3.30.420.150:FF:000001">
    <property type="entry name" value="Guanosine-5'-triphosphate,3'-diphosphate pyrophosphatase"/>
    <property type="match status" value="1"/>
</dbReference>
<sequence>MTYSHTLPSSGPLRLAAVDLGSNSFHLLIVDVDNGHFTELEKCSRKVQLAAGLDDQGRLDEDVMARALKCLEEFGTIIDEHRVNRLRVVGTNALRSAANSIDFVIRAEQCLGQRIETISGREEARLIYQGASTAWQEETANCLVADIGGGSTELIVGAGTRPLALESLEMGCVAYTRHFFASGEITEATMQATEQAALLELANITTNYRRLGWEQAIGTSGTIKAAASTLRALHPHLKKGEITRDGLVALRRKLIDLGHLDHVSLPGLKSNRARVFPAGIAILNAIFQALGLERMQHTSGALRDGVLLDLLSRDTGADVRHTTLAGMQRQYQVDEPHAGYVAATALTLFDQVADTWALGDEARQLLEQAAMVHEIGLGVAHNRYHQHGSYLLANSDMPGFSLPDQLALAWLVQAHRRQFPEPPPERRTALPANDLIQLARLLRLAVVLCRARDGSSDWQPELHADDQRLTLIFPHAVPELLHQDLVLEHQWQEQAALSLAINTP</sequence>
<dbReference type="InterPro" id="IPR048950">
    <property type="entry name" value="Ppx_GppA_C"/>
</dbReference>
<organism evidence="4 5">
    <name type="scientific">Kushneria avicenniae</name>
    <dbReference type="NCBI Taxonomy" id="402385"/>
    <lineage>
        <taxon>Bacteria</taxon>
        <taxon>Pseudomonadati</taxon>
        <taxon>Pseudomonadota</taxon>
        <taxon>Gammaproteobacteria</taxon>
        <taxon>Oceanospirillales</taxon>
        <taxon>Halomonadaceae</taxon>
        <taxon>Kushneria</taxon>
    </lineage>
</organism>
<name>A0A1I1HY59_9GAMM</name>
<dbReference type="InterPro" id="IPR030673">
    <property type="entry name" value="PyroPPase_GppA_Ppx"/>
</dbReference>
<dbReference type="PANTHER" id="PTHR30005">
    <property type="entry name" value="EXOPOLYPHOSPHATASE"/>
    <property type="match status" value="1"/>
</dbReference>
<dbReference type="CDD" id="cd24053">
    <property type="entry name" value="ASKHA_NBD_EcPPX-GppA-like"/>
    <property type="match status" value="1"/>
</dbReference>
<dbReference type="FunFam" id="3.30.420.40:FF:000023">
    <property type="entry name" value="Guanosine-5'-triphosphate,3'-diphosphate pyrophosphatase"/>
    <property type="match status" value="1"/>
</dbReference>
<dbReference type="Pfam" id="PF02541">
    <property type="entry name" value="Ppx-GppA"/>
    <property type="match status" value="1"/>
</dbReference>
<evidence type="ECO:0000313" key="5">
    <source>
        <dbReference type="Proteomes" id="UP000199046"/>
    </source>
</evidence>